<evidence type="ECO:0000313" key="3">
    <source>
        <dbReference type="Proteomes" id="UP000019155"/>
    </source>
</evidence>
<keyword evidence="1" id="KW-0472">Membrane</keyword>
<comment type="caution">
    <text evidence="2">The sequence shown here is derived from an EMBL/GenBank/DDBJ whole genome shotgun (WGS) entry which is preliminary data.</text>
</comment>
<name>W4N8W8_9BIFI</name>
<evidence type="ECO:0000256" key="1">
    <source>
        <dbReference type="SAM" id="Phobius"/>
    </source>
</evidence>
<accession>W4N8W8</accession>
<dbReference type="OrthoDB" id="9970454at2"/>
<dbReference type="eggNOG" id="ENOG502ZPEU">
    <property type="taxonomic scope" value="Bacteria"/>
</dbReference>
<organism evidence="2 3">
    <name type="scientific">Bifidobacterium moukalabense DSM 27321</name>
    <dbReference type="NCBI Taxonomy" id="1435051"/>
    <lineage>
        <taxon>Bacteria</taxon>
        <taxon>Bacillati</taxon>
        <taxon>Actinomycetota</taxon>
        <taxon>Actinomycetes</taxon>
        <taxon>Bifidobacteriales</taxon>
        <taxon>Bifidobacteriaceae</taxon>
        <taxon>Bifidobacterium</taxon>
    </lineage>
</organism>
<dbReference type="Proteomes" id="UP000019155">
    <property type="component" value="Unassembled WGS sequence"/>
</dbReference>
<reference evidence="2 3" key="1">
    <citation type="journal article" date="2014" name="Genome Announc.">
        <title>The Genome Sequence of Bifidobacterium moukalabense DSM 27321 Highlights the Close Phylogenetic Relatedness with the Bifidobacterium dentium Taxon.</title>
        <authorList>
            <person name="Lugli G.A."/>
            <person name="Duranti S."/>
            <person name="Milani C."/>
            <person name="Turroni F."/>
            <person name="Viappiani A."/>
            <person name="Mangifesta M."/>
            <person name="van Sinderen D."/>
            <person name="Ventura M."/>
        </authorList>
    </citation>
    <scope>NUCLEOTIDE SEQUENCE [LARGE SCALE GENOMIC DNA]</scope>
    <source>
        <strain evidence="2 3">DSM 27321</strain>
    </source>
</reference>
<gene>
    <name evidence="2" type="ORF">BMOU_1051</name>
</gene>
<feature type="transmembrane region" description="Helical" evidence="1">
    <location>
        <begin position="49"/>
        <end position="68"/>
    </location>
</feature>
<keyword evidence="1" id="KW-1133">Transmembrane helix</keyword>
<dbReference type="PATRIC" id="fig|1435051.3.peg.1031"/>
<dbReference type="AlphaFoldDB" id="W4N8W8"/>
<keyword evidence="3" id="KW-1185">Reference proteome</keyword>
<feature type="transmembrane region" description="Helical" evidence="1">
    <location>
        <begin position="74"/>
        <end position="93"/>
    </location>
</feature>
<dbReference type="EMBL" id="AZMV01000004">
    <property type="protein sequence ID" value="ETY71553.1"/>
    <property type="molecule type" value="Genomic_DNA"/>
</dbReference>
<keyword evidence="1" id="KW-0812">Transmembrane</keyword>
<evidence type="ECO:0000313" key="2">
    <source>
        <dbReference type="EMBL" id="ETY71553.1"/>
    </source>
</evidence>
<feature type="transmembrane region" description="Helical" evidence="1">
    <location>
        <begin position="6"/>
        <end position="28"/>
    </location>
</feature>
<proteinExistence type="predicted"/>
<sequence length="102" mass="11706">MKEYFRYYTPVLVLMGISLLLFLAGAGLEILFKEVWNNITGLEMDDMGGYTFLFSAPLIMMGALSGFLLRRASLLLLIISGFVFCIMTLTRLYKRHRNRNGR</sequence>
<protein>
    <submittedName>
        <fullName evidence="2">Uncharacterized protein</fullName>
    </submittedName>
</protein>